<feature type="transmembrane region" description="Helical" evidence="1">
    <location>
        <begin position="37"/>
        <end position="57"/>
    </location>
</feature>
<dbReference type="STRING" id="59895.A0A103XC68"/>
<evidence type="ECO:0000313" key="2">
    <source>
        <dbReference type="EMBL" id="KVH88022.1"/>
    </source>
</evidence>
<dbReference type="PANTHER" id="PTHR31474:SF1">
    <property type="entry name" value="EXPRESSED PROTEIN"/>
    <property type="match status" value="1"/>
</dbReference>
<accession>A0A103XC68</accession>
<gene>
    <name evidence="2" type="ORF">Ccrd_024594</name>
</gene>
<dbReference type="InterPro" id="IPR008637">
    <property type="entry name" value="HR_lesion"/>
</dbReference>
<evidence type="ECO:0000256" key="1">
    <source>
        <dbReference type="SAM" id="Phobius"/>
    </source>
</evidence>
<dbReference type="OMA" id="HSELEMP"/>
<evidence type="ECO:0000313" key="3">
    <source>
        <dbReference type="Proteomes" id="UP000243975"/>
    </source>
</evidence>
<dbReference type="Gramene" id="KVH88022">
    <property type="protein sequence ID" value="KVH88022"/>
    <property type="gene ID" value="Ccrd_024594"/>
</dbReference>
<keyword evidence="1" id="KW-0472">Membrane</keyword>
<name>A0A103XC68_CYNCS</name>
<sequence length="170" mass="19050">MFTVSNSSLHLTQSHQFLSLLRSPFLSRERKLKASSMAFVSFLGRVLFVSVFVLSAWQEFNEFGNDGGSAAKTLVPKFSVFSKHVTAHTGFQIKILVAGAIALKGIGSLLFIFGSTIGAFLLILHQLIATPILYDFYNYDVEKKEFSQLFIKFTQVKHVLQHSELEMPLT</sequence>
<dbReference type="Pfam" id="PF05514">
    <property type="entry name" value="HR_lesion"/>
    <property type="match status" value="1"/>
</dbReference>
<dbReference type="Proteomes" id="UP000243975">
    <property type="component" value="Unassembled WGS sequence"/>
</dbReference>
<proteinExistence type="predicted"/>
<dbReference type="PANTHER" id="PTHR31474">
    <property type="entry name" value="HR-LIKE LESION-INDUCER"/>
    <property type="match status" value="1"/>
</dbReference>
<organism evidence="2 3">
    <name type="scientific">Cynara cardunculus var. scolymus</name>
    <name type="common">Globe artichoke</name>
    <name type="synonym">Cynara scolymus</name>
    <dbReference type="NCBI Taxonomy" id="59895"/>
    <lineage>
        <taxon>Eukaryota</taxon>
        <taxon>Viridiplantae</taxon>
        <taxon>Streptophyta</taxon>
        <taxon>Embryophyta</taxon>
        <taxon>Tracheophyta</taxon>
        <taxon>Spermatophyta</taxon>
        <taxon>Magnoliopsida</taxon>
        <taxon>eudicotyledons</taxon>
        <taxon>Gunneridae</taxon>
        <taxon>Pentapetalae</taxon>
        <taxon>asterids</taxon>
        <taxon>campanulids</taxon>
        <taxon>Asterales</taxon>
        <taxon>Asteraceae</taxon>
        <taxon>Carduoideae</taxon>
        <taxon>Cardueae</taxon>
        <taxon>Carduinae</taxon>
        <taxon>Cynara</taxon>
    </lineage>
</organism>
<feature type="transmembrane region" description="Helical" evidence="1">
    <location>
        <begin position="95"/>
        <end position="124"/>
    </location>
</feature>
<comment type="caution">
    <text evidence="2">The sequence shown here is derived from an EMBL/GenBank/DDBJ whole genome shotgun (WGS) entry which is preliminary data.</text>
</comment>
<keyword evidence="1" id="KW-0812">Transmembrane</keyword>
<dbReference type="AlphaFoldDB" id="A0A103XC68"/>
<protein>
    <submittedName>
        <fullName evidence="2">HR-like lesion-inducer</fullName>
    </submittedName>
</protein>
<reference evidence="2 3" key="1">
    <citation type="journal article" date="2016" name="Sci. Rep.">
        <title>The genome sequence of the outbreeding globe artichoke constructed de novo incorporating a phase-aware low-pass sequencing strategy of F1 progeny.</title>
        <authorList>
            <person name="Scaglione D."/>
            <person name="Reyes-Chin-Wo S."/>
            <person name="Acquadro A."/>
            <person name="Froenicke L."/>
            <person name="Portis E."/>
            <person name="Beitel C."/>
            <person name="Tirone M."/>
            <person name="Mauro R."/>
            <person name="Lo Monaco A."/>
            <person name="Mauromicale G."/>
            <person name="Faccioli P."/>
            <person name="Cattivelli L."/>
            <person name="Rieseberg L."/>
            <person name="Michelmore R."/>
            <person name="Lanteri S."/>
        </authorList>
    </citation>
    <scope>NUCLEOTIDE SEQUENCE [LARGE SCALE GENOMIC DNA]</scope>
    <source>
        <strain evidence="2">2C</strain>
    </source>
</reference>
<keyword evidence="3" id="KW-1185">Reference proteome</keyword>
<dbReference type="EMBL" id="LEKV01005632">
    <property type="protein sequence ID" value="KVH88022.1"/>
    <property type="molecule type" value="Genomic_DNA"/>
</dbReference>
<keyword evidence="1" id="KW-1133">Transmembrane helix</keyword>